<dbReference type="Proteomes" id="UP000308530">
    <property type="component" value="Chromosome"/>
</dbReference>
<name>A0ABX6QQU7_9HYPH</name>
<keyword evidence="2" id="KW-1185">Reference proteome</keyword>
<proteinExistence type="predicted"/>
<evidence type="ECO:0000313" key="2">
    <source>
        <dbReference type="Proteomes" id="UP000308530"/>
    </source>
</evidence>
<gene>
    <name evidence="1" type="ORF">FE840_016335</name>
</gene>
<organism evidence="1 2">
    <name type="scientific">Peteryoungia desertarenae</name>
    <dbReference type="NCBI Taxonomy" id="1813451"/>
    <lineage>
        <taxon>Bacteria</taxon>
        <taxon>Pseudomonadati</taxon>
        <taxon>Pseudomonadota</taxon>
        <taxon>Alphaproteobacteria</taxon>
        <taxon>Hyphomicrobiales</taxon>
        <taxon>Rhizobiaceae</taxon>
        <taxon>Peteryoungia</taxon>
    </lineage>
</organism>
<dbReference type="EMBL" id="CP058350">
    <property type="protein sequence ID" value="QLF70988.1"/>
    <property type="molecule type" value="Genomic_DNA"/>
</dbReference>
<protein>
    <submittedName>
        <fullName evidence="1">Uncharacterized protein</fullName>
    </submittedName>
</protein>
<dbReference type="RefSeq" id="WP_138286625.1">
    <property type="nucleotide sequence ID" value="NZ_CP058350.1"/>
</dbReference>
<evidence type="ECO:0000313" key="1">
    <source>
        <dbReference type="EMBL" id="QLF70988.1"/>
    </source>
</evidence>
<sequence>MSRVPGPPHMSGLKKRIADYRAAGNGRSGSAYVRETFCLSREEARKKAREWFDAFPKAAYWTEVESWRQLDDDQIEFTMRRLHSAD</sequence>
<reference evidence="1 2" key="1">
    <citation type="submission" date="2020-06" db="EMBL/GenBank/DDBJ databases">
        <title>Genome sequence of Rhizobium sp strain ADMK78.</title>
        <authorList>
            <person name="Rahi P."/>
        </authorList>
    </citation>
    <scope>NUCLEOTIDE SEQUENCE [LARGE SCALE GENOMIC DNA]</scope>
    <source>
        <strain evidence="1 2">ADMK78</strain>
    </source>
</reference>
<accession>A0ABX6QQU7</accession>